<evidence type="ECO:0000313" key="1">
    <source>
        <dbReference type="EMBL" id="GAA2135854.1"/>
    </source>
</evidence>
<sequence>MGDPGDAGFEEEEAFGLDALVWLPGVDYLSGWREAKTAAAELAVALRSAGVDTSGVRARADTGGDGSGVVRLVLPVDTVREIALLARRSTGRLRKAG</sequence>
<proteinExistence type="predicted"/>
<comment type="caution">
    <text evidence="1">The sequence shown here is derived from an EMBL/GenBank/DDBJ whole genome shotgun (WGS) entry which is preliminary data.</text>
</comment>
<evidence type="ECO:0000313" key="2">
    <source>
        <dbReference type="Proteomes" id="UP001500443"/>
    </source>
</evidence>
<accession>A0ABN2Z2M5</accession>
<dbReference type="RefSeq" id="WP_344291784.1">
    <property type="nucleotide sequence ID" value="NZ_BAAAPF010000170.1"/>
</dbReference>
<dbReference type="Proteomes" id="UP001500443">
    <property type="component" value="Unassembled WGS sequence"/>
</dbReference>
<dbReference type="EMBL" id="BAAAPF010000170">
    <property type="protein sequence ID" value="GAA2135854.1"/>
    <property type="molecule type" value="Genomic_DNA"/>
</dbReference>
<name>A0ABN2Z2M5_9ACTN</name>
<organism evidence="1 2">
    <name type="scientific">Streptomyces synnematoformans</name>
    <dbReference type="NCBI Taxonomy" id="415721"/>
    <lineage>
        <taxon>Bacteria</taxon>
        <taxon>Bacillati</taxon>
        <taxon>Actinomycetota</taxon>
        <taxon>Actinomycetes</taxon>
        <taxon>Kitasatosporales</taxon>
        <taxon>Streptomycetaceae</taxon>
        <taxon>Streptomyces</taxon>
    </lineage>
</organism>
<keyword evidence="2" id="KW-1185">Reference proteome</keyword>
<reference evidence="1 2" key="1">
    <citation type="journal article" date="2019" name="Int. J. Syst. Evol. Microbiol.">
        <title>The Global Catalogue of Microorganisms (GCM) 10K type strain sequencing project: providing services to taxonomists for standard genome sequencing and annotation.</title>
        <authorList>
            <consortium name="The Broad Institute Genomics Platform"/>
            <consortium name="The Broad Institute Genome Sequencing Center for Infectious Disease"/>
            <person name="Wu L."/>
            <person name="Ma J."/>
        </authorList>
    </citation>
    <scope>NUCLEOTIDE SEQUENCE [LARGE SCALE GENOMIC DNA]</scope>
    <source>
        <strain evidence="1 2">JCM 15481</strain>
    </source>
</reference>
<protein>
    <submittedName>
        <fullName evidence="1">Uncharacterized protein</fullName>
    </submittedName>
</protein>
<gene>
    <name evidence="1" type="ORF">GCM10009802_44600</name>
</gene>